<dbReference type="Gene3D" id="1.10.287.1490">
    <property type="match status" value="1"/>
</dbReference>
<evidence type="ECO:0000256" key="1">
    <source>
        <dbReference type="SAM" id="MobiDB-lite"/>
    </source>
</evidence>
<accession>A0A090QNX5</accession>
<name>A0A090QNX5_9GAMM</name>
<reference evidence="2 3" key="1">
    <citation type="journal article" date="2014" name="Genome Announc.">
        <title>Draft Genome Sequences of Two Vibrionaceae Species, Vibrio ponticus C121 and Photobacterium aphoticum C119, Isolated as Coral Reef Microbiota.</title>
        <authorList>
            <person name="Al-saari N."/>
            <person name="Meirelles P.M."/>
            <person name="Mino S."/>
            <person name="Suda W."/>
            <person name="Oshima K."/>
            <person name="Hattori M."/>
            <person name="Ohkuma M."/>
            <person name="Thompson F.L."/>
            <person name="Gomez-Gil B."/>
            <person name="Sawabe T."/>
            <person name="Sawabe T."/>
        </authorList>
    </citation>
    <scope>NUCLEOTIDE SEQUENCE [LARGE SCALE GENOMIC DNA]</scope>
    <source>
        <strain evidence="2 3">JCM 19237</strain>
    </source>
</reference>
<evidence type="ECO:0000313" key="3">
    <source>
        <dbReference type="Proteomes" id="UP000029227"/>
    </source>
</evidence>
<dbReference type="AlphaFoldDB" id="A0A090QNX5"/>
<comment type="caution">
    <text evidence="2">The sequence shown here is derived from an EMBL/GenBank/DDBJ whole genome shotgun (WGS) entry which is preliminary data.</text>
</comment>
<evidence type="ECO:0000313" key="2">
    <source>
        <dbReference type="EMBL" id="GAL04616.1"/>
    </source>
</evidence>
<feature type="region of interest" description="Disordered" evidence="1">
    <location>
        <begin position="225"/>
        <end position="252"/>
    </location>
</feature>
<feature type="compositionally biased region" description="Gly residues" evidence="1">
    <location>
        <begin position="227"/>
        <end position="239"/>
    </location>
</feature>
<dbReference type="STRING" id="754436.JCM19237_1288"/>
<proteinExistence type="predicted"/>
<protein>
    <submittedName>
        <fullName evidence="2">Potassium efflux system KefA protein</fullName>
    </submittedName>
</protein>
<dbReference type="EMBL" id="BBMN01000004">
    <property type="protein sequence ID" value="GAL04616.1"/>
    <property type="molecule type" value="Genomic_DNA"/>
</dbReference>
<organism evidence="2 3">
    <name type="scientific">Photobacterium aphoticum</name>
    <dbReference type="NCBI Taxonomy" id="754436"/>
    <lineage>
        <taxon>Bacteria</taxon>
        <taxon>Pseudomonadati</taxon>
        <taxon>Pseudomonadota</taxon>
        <taxon>Gammaproteobacteria</taxon>
        <taxon>Vibrionales</taxon>
        <taxon>Vibrionaceae</taxon>
        <taxon>Photobacterium</taxon>
    </lineage>
</organism>
<dbReference type="Proteomes" id="UP000029227">
    <property type="component" value="Unassembled WGS sequence"/>
</dbReference>
<sequence>MPDSRYVDAEISRLSADDPPDTDLIGKYQALSQQLKTIQTLTDEQAQLKAEIRQYPQRQEALNTQIQQVRSLDLFNIASLRGYDDLSRRLAGLRAAVSDWRATVKTNADNLKQLEASRLTLPKEIAALNSQIDDVVLSNNGDKNALPQWLALANRQHLMLEKGLLILKQQSLDAREAVLKLEQQLLSTRIQLASPIRITLQNRLAQVEQDSARALIEQATELESLYGGDGSGDASGEGSEGTETGSDMDADTRKDIASSQKLAKELEHVLVDIEKTRRKSQQFEMERQLLSDEQRLIKDNLAWLRQSTAFGASLRAQLQRLPQRIGDTNVPDAIAQSHIRIYEISQMRTRIATEQATSPVPTEAALAADPQLNARYHVHTFRGQLLVRLGEEYDKLIVELGRLQVVKTVSGGNRQRARFLA</sequence>
<gene>
    <name evidence="2" type="ORF">JCM19237_1288</name>
</gene>